<sequence>MTTLLRLASKVDSIIESLENDKQKVGTEISKKALSYLLKLISNKMLALMAVDALSTWH</sequence>
<accession>A0A194YGS5</accession>
<dbReference type="Gramene" id="KXG19148">
    <property type="protein sequence ID" value="KXG19148"/>
    <property type="gene ID" value="SORBI_3010G011000"/>
</dbReference>
<reference evidence="2" key="2">
    <citation type="journal article" date="2018" name="Plant J.">
        <title>The Sorghum bicolor reference genome: improved assembly, gene annotations, a transcriptome atlas, and signatures of genome organization.</title>
        <authorList>
            <person name="McCormick R.F."/>
            <person name="Truong S.K."/>
            <person name="Sreedasyam A."/>
            <person name="Jenkins J."/>
            <person name="Shu S."/>
            <person name="Sims D."/>
            <person name="Kennedy M."/>
            <person name="Amirebrahimi M."/>
            <person name="Weers B.D."/>
            <person name="McKinley B."/>
            <person name="Mattison A."/>
            <person name="Morishige D.T."/>
            <person name="Grimwood J."/>
            <person name="Schmutz J."/>
            <person name="Mullet J.E."/>
        </authorList>
    </citation>
    <scope>NUCLEOTIDE SEQUENCE [LARGE SCALE GENOMIC DNA]</scope>
    <source>
        <strain evidence="2">cv. BTx623</strain>
    </source>
</reference>
<dbReference type="AlphaFoldDB" id="A0A194YGS5"/>
<keyword evidence="2" id="KW-1185">Reference proteome</keyword>
<dbReference type="InParanoid" id="A0A194YGS5"/>
<name>A0A194YGS5_SORBI</name>
<dbReference type="STRING" id="4558.A0A194YGS5"/>
<proteinExistence type="predicted"/>
<dbReference type="Proteomes" id="UP000000768">
    <property type="component" value="Chromosome 10"/>
</dbReference>
<evidence type="ECO:0000313" key="1">
    <source>
        <dbReference type="EMBL" id="KXG19148.2"/>
    </source>
</evidence>
<organism evidence="1 2">
    <name type="scientific">Sorghum bicolor</name>
    <name type="common">Sorghum</name>
    <name type="synonym">Sorghum vulgare</name>
    <dbReference type="NCBI Taxonomy" id="4558"/>
    <lineage>
        <taxon>Eukaryota</taxon>
        <taxon>Viridiplantae</taxon>
        <taxon>Streptophyta</taxon>
        <taxon>Embryophyta</taxon>
        <taxon>Tracheophyta</taxon>
        <taxon>Spermatophyta</taxon>
        <taxon>Magnoliopsida</taxon>
        <taxon>Liliopsida</taxon>
        <taxon>Poales</taxon>
        <taxon>Poaceae</taxon>
        <taxon>PACMAD clade</taxon>
        <taxon>Panicoideae</taxon>
        <taxon>Andropogonodae</taxon>
        <taxon>Andropogoneae</taxon>
        <taxon>Sorghinae</taxon>
        <taxon>Sorghum</taxon>
    </lineage>
</organism>
<reference evidence="1 2" key="1">
    <citation type="journal article" date="2009" name="Nature">
        <title>The Sorghum bicolor genome and the diversification of grasses.</title>
        <authorList>
            <person name="Paterson A.H."/>
            <person name="Bowers J.E."/>
            <person name="Bruggmann R."/>
            <person name="Dubchak I."/>
            <person name="Grimwood J."/>
            <person name="Gundlach H."/>
            <person name="Haberer G."/>
            <person name="Hellsten U."/>
            <person name="Mitros T."/>
            <person name="Poliakov A."/>
            <person name="Schmutz J."/>
            <person name="Spannagl M."/>
            <person name="Tang H."/>
            <person name="Wang X."/>
            <person name="Wicker T."/>
            <person name="Bharti A.K."/>
            <person name="Chapman J."/>
            <person name="Feltus F.A."/>
            <person name="Gowik U."/>
            <person name="Grigoriev I.V."/>
            <person name="Lyons E."/>
            <person name="Maher C.A."/>
            <person name="Martis M."/>
            <person name="Narechania A."/>
            <person name="Otillar R.P."/>
            <person name="Penning B.W."/>
            <person name="Salamov A.A."/>
            <person name="Wang Y."/>
            <person name="Zhang L."/>
            <person name="Carpita N.C."/>
            <person name="Freeling M."/>
            <person name="Gingle A.R."/>
            <person name="Hash C.T."/>
            <person name="Keller B."/>
            <person name="Klein P."/>
            <person name="Kresovich S."/>
            <person name="McCann M.C."/>
            <person name="Ming R."/>
            <person name="Peterson D.G."/>
            <person name="Mehboob-ur-Rahman"/>
            <person name="Ware D."/>
            <person name="Westhoff P."/>
            <person name="Mayer K.F."/>
            <person name="Messing J."/>
            <person name="Rokhsar D.S."/>
        </authorList>
    </citation>
    <scope>NUCLEOTIDE SEQUENCE [LARGE SCALE GENOMIC DNA]</scope>
    <source>
        <strain evidence="2">cv. BTx623</strain>
    </source>
</reference>
<protein>
    <submittedName>
        <fullName evidence="1">Uncharacterized protein</fullName>
    </submittedName>
</protein>
<evidence type="ECO:0000313" key="2">
    <source>
        <dbReference type="Proteomes" id="UP000000768"/>
    </source>
</evidence>
<dbReference type="EMBL" id="CM000769">
    <property type="protein sequence ID" value="KXG19148.2"/>
    <property type="molecule type" value="Genomic_DNA"/>
</dbReference>
<gene>
    <name evidence="1" type="ORF">SORBI_3010G011000</name>
</gene>